<dbReference type="RefSeq" id="WP_275229096.1">
    <property type="nucleotide sequence ID" value="NZ_JARESE010000049.1"/>
</dbReference>
<dbReference type="Proteomes" id="UP001216253">
    <property type="component" value="Unassembled WGS sequence"/>
</dbReference>
<keyword evidence="3" id="KW-1185">Reference proteome</keyword>
<evidence type="ECO:0008006" key="4">
    <source>
        <dbReference type="Google" id="ProtNLM"/>
    </source>
</evidence>
<evidence type="ECO:0000256" key="1">
    <source>
        <dbReference type="SAM" id="MobiDB-lite"/>
    </source>
</evidence>
<evidence type="ECO:0000313" key="2">
    <source>
        <dbReference type="EMBL" id="MDE8652994.1"/>
    </source>
</evidence>
<comment type="caution">
    <text evidence="2">The sequence shown here is derived from an EMBL/GenBank/DDBJ whole genome shotgun (WGS) entry which is preliminary data.</text>
</comment>
<organism evidence="2 3">
    <name type="scientific">Novosphingobium album</name>
    <name type="common">ex Liu et al. 2023</name>
    <dbReference type="NCBI Taxonomy" id="3031130"/>
    <lineage>
        <taxon>Bacteria</taxon>
        <taxon>Pseudomonadati</taxon>
        <taxon>Pseudomonadota</taxon>
        <taxon>Alphaproteobacteria</taxon>
        <taxon>Sphingomonadales</taxon>
        <taxon>Sphingomonadaceae</taxon>
        <taxon>Novosphingobium</taxon>
    </lineage>
</organism>
<gene>
    <name evidence="2" type="ORF">PYV00_14905</name>
</gene>
<feature type="region of interest" description="Disordered" evidence="1">
    <location>
        <begin position="1"/>
        <end position="21"/>
    </location>
</feature>
<dbReference type="EMBL" id="JARESE010000049">
    <property type="protein sequence ID" value="MDE8652994.1"/>
    <property type="molecule type" value="Genomic_DNA"/>
</dbReference>
<reference evidence="2 3" key="1">
    <citation type="submission" date="2023-03" db="EMBL/GenBank/DDBJ databases">
        <title>NovoSphingobium album sp. nov. isolated from polycyclic aromatic hydrocarbons- and heavy-metal polluted soil.</title>
        <authorList>
            <person name="Liu Z."/>
            <person name="Wang K."/>
        </authorList>
    </citation>
    <scope>NUCLEOTIDE SEQUENCE [LARGE SCALE GENOMIC DNA]</scope>
    <source>
        <strain evidence="2 3">H3SJ31-1</strain>
    </source>
</reference>
<evidence type="ECO:0000313" key="3">
    <source>
        <dbReference type="Proteomes" id="UP001216253"/>
    </source>
</evidence>
<sequence length="91" mass="9942">MSRLRSRFAAPHRLPREIPRPSASLRRRGEVSQLAFLLLGGHAAAGRFLNGLHLGLRETPLAIAMSSPLGQIEVTRILRRLAAGQPGDQDL</sequence>
<name>A0ABT5WT15_9SPHN</name>
<proteinExistence type="predicted"/>
<protein>
    <recommendedName>
        <fullName evidence="4">DUF2384 domain-containing protein</fullName>
    </recommendedName>
</protein>
<accession>A0ABT5WT15</accession>